<comment type="similarity">
    <text evidence="2 16">Belongs to the class-I pyridine nucleotide-disulfide oxidoreductase family.</text>
</comment>
<dbReference type="FunFam" id="3.30.390.30:FF:000001">
    <property type="entry name" value="Dihydrolipoyl dehydrogenase"/>
    <property type="match status" value="1"/>
</dbReference>
<evidence type="ECO:0000313" key="19">
    <source>
        <dbReference type="EMBL" id="AOA57794.1"/>
    </source>
</evidence>
<comment type="catalytic activity">
    <reaction evidence="12 16">
        <text>N(6)-[(R)-dihydrolipoyl]-L-lysyl-[protein] + NAD(+) = N(6)-[(R)-lipoyl]-L-lysyl-[protein] + NADH + H(+)</text>
        <dbReference type="Rhea" id="RHEA:15045"/>
        <dbReference type="Rhea" id="RHEA-COMP:10474"/>
        <dbReference type="Rhea" id="RHEA-COMP:10475"/>
        <dbReference type="ChEBI" id="CHEBI:15378"/>
        <dbReference type="ChEBI" id="CHEBI:57540"/>
        <dbReference type="ChEBI" id="CHEBI:57945"/>
        <dbReference type="ChEBI" id="CHEBI:83099"/>
        <dbReference type="ChEBI" id="CHEBI:83100"/>
        <dbReference type="EC" id="1.8.1.4"/>
    </reaction>
</comment>
<evidence type="ECO:0000256" key="13">
    <source>
        <dbReference type="PIRSR" id="PIRSR000350-2"/>
    </source>
</evidence>
<keyword evidence="9 14" id="KW-0520">NAD</keyword>
<evidence type="ECO:0000256" key="11">
    <source>
        <dbReference type="ARBA" id="ARBA00023284"/>
    </source>
</evidence>
<evidence type="ECO:0000256" key="14">
    <source>
        <dbReference type="PIRSR" id="PIRSR000350-3"/>
    </source>
</evidence>
<dbReference type="PANTHER" id="PTHR22912:SF224">
    <property type="entry name" value="DIHYDROLIPOYL DEHYDROGENASE"/>
    <property type="match status" value="1"/>
</dbReference>
<dbReference type="GO" id="GO:0005737">
    <property type="term" value="C:cytoplasm"/>
    <property type="evidence" value="ECO:0007669"/>
    <property type="project" value="UniProtKB-SubCell"/>
</dbReference>
<feature type="binding site" evidence="14">
    <location>
        <begin position="187"/>
        <end position="194"/>
    </location>
    <ligand>
        <name>NAD(+)</name>
        <dbReference type="ChEBI" id="CHEBI:57540"/>
    </ligand>
</feature>
<evidence type="ECO:0000256" key="2">
    <source>
        <dbReference type="ARBA" id="ARBA00007532"/>
    </source>
</evidence>
<dbReference type="SUPFAM" id="SSF55424">
    <property type="entry name" value="FAD/NAD-linked reductases, dimerisation (C-terminal) domain"/>
    <property type="match status" value="1"/>
</dbReference>
<dbReference type="InterPro" id="IPR004099">
    <property type="entry name" value="Pyr_nucl-diS_OxRdtase_dimer"/>
</dbReference>
<sequence>MSQQFDLVVIGGGPGGYEAAIRAAQLGFKVAVIEKRIHKGKPSLGGTCLNVGCIPSKALLDSSHHYEDTLHGLDDHGISVDNVRLDLQKLLARKDKVVDQLTGGVAQLLKGNGIEWLQGTGKLLAGKKVEFTPFDGEVQVLDAKYVILASGSVPVNIPVAPVDENFIVDSTGALEFQEVPKRLGVIGAGVIGLELGSVWRRLGAEVVIFEAMDSFLPMADKALAKEYQKILSKQGLDIRVGAKVAKAEVVGDQVAVQYTQAGEDKQESFDKLIVCVGRKPYTEALLAEDSGVKVTDRGFVEVNDQCLTSVEGVYAIGDLVRGPMLAHKAMEEGMMVVERIHGHAAQVNYDTIISVIYTHPEAAWVGLTEEAAKEKGHEVKTGQFPFAVNGRALAAGEAAGFVKFVADAKTDRLLGMHVIGPGASDIVHQGMIALEFVSSVEDLQLMTFAHPTYSEVVHEAALAVDGRAIHAIQRKRK</sequence>
<dbReference type="Pfam" id="PF07992">
    <property type="entry name" value="Pyr_redox_2"/>
    <property type="match status" value="1"/>
</dbReference>
<feature type="active site" description="Proton acceptor" evidence="13">
    <location>
        <position position="450"/>
    </location>
</feature>
<comment type="subcellular location">
    <subcellularLocation>
        <location evidence="1">Cytoplasm</location>
    </subcellularLocation>
</comment>
<dbReference type="STRING" id="1789224.BFG52_05135"/>
<keyword evidence="20" id="KW-1185">Reference proteome</keyword>
<dbReference type="EC" id="1.8.1.4" evidence="3 16"/>
<dbReference type="PANTHER" id="PTHR22912">
    <property type="entry name" value="DISULFIDE OXIDOREDUCTASE"/>
    <property type="match status" value="1"/>
</dbReference>
<dbReference type="RefSeq" id="WP_067553300.1">
    <property type="nucleotide sequence ID" value="NZ_CP016895.1"/>
</dbReference>
<dbReference type="Gene3D" id="3.30.390.30">
    <property type="match status" value="1"/>
</dbReference>
<dbReference type="InterPro" id="IPR036188">
    <property type="entry name" value="FAD/NAD-bd_sf"/>
</dbReference>
<feature type="domain" description="FAD/NAD(P)-binding" evidence="18">
    <location>
        <begin position="5"/>
        <end position="333"/>
    </location>
</feature>
<comment type="cofactor">
    <cofactor evidence="14 16">
        <name>FAD</name>
        <dbReference type="ChEBI" id="CHEBI:57692"/>
    </cofactor>
    <text evidence="14 16">Binds 1 FAD per subunit.</text>
</comment>
<evidence type="ECO:0000256" key="8">
    <source>
        <dbReference type="ARBA" id="ARBA00023002"/>
    </source>
</evidence>
<keyword evidence="5" id="KW-0963">Cytoplasm</keyword>
<dbReference type="PROSITE" id="PS00076">
    <property type="entry name" value="PYRIDINE_REDOX_1"/>
    <property type="match status" value="1"/>
</dbReference>
<dbReference type="InterPro" id="IPR050151">
    <property type="entry name" value="Class-I_Pyr_Nuc-Dis_Oxidored"/>
</dbReference>
<dbReference type="GO" id="GO:0050660">
    <property type="term" value="F:flavin adenine dinucleotide binding"/>
    <property type="evidence" value="ECO:0007669"/>
    <property type="project" value="InterPro"/>
</dbReference>
<dbReference type="Gene3D" id="3.50.50.60">
    <property type="entry name" value="FAD/NAD(P)-binding domain"/>
    <property type="match status" value="2"/>
</dbReference>
<dbReference type="SUPFAM" id="SSF51905">
    <property type="entry name" value="FAD/NAD(P)-binding domain"/>
    <property type="match status" value="1"/>
</dbReference>
<dbReference type="GO" id="GO:0006103">
    <property type="term" value="P:2-oxoglutarate metabolic process"/>
    <property type="evidence" value="ECO:0007669"/>
    <property type="project" value="TreeGrafter"/>
</dbReference>
<evidence type="ECO:0000256" key="6">
    <source>
        <dbReference type="ARBA" id="ARBA00022630"/>
    </source>
</evidence>
<dbReference type="OrthoDB" id="9800167at2"/>
<keyword evidence="14" id="KW-0547">Nucleotide-binding</keyword>
<dbReference type="GO" id="GO:0004148">
    <property type="term" value="F:dihydrolipoyl dehydrogenase (NADH) activity"/>
    <property type="evidence" value="ECO:0007669"/>
    <property type="project" value="UniProtKB-EC"/>
</dbReference>
<keyword evidence="10" id="KW-1015">Disulfide bond</keyword>
<reference evidence="19 20" key="1">
    <citation type="submission" date="2016-08" db="EMBL/GenBank/DDBJ databases">
        <authorList>
            <person name="Seilhamer J.J."/>
        </authorList>
    </citation>
    <scope>NUCLEOTIDE SEQUENCE [LARGE SCALE GENOMIC DNA]</scope>
    <source>
        <strain evidence="19 20">BRTC-1</strain>
    </source>
</reference>
<dbReference type="PRINTS" id="PR00411">
    <property type="entry name" value="PNDRDTASEI"/>
</dbReference>
<evidence type="ECO:0000256" key="1">
    <source>
        <dbReference type="ARBA" id="ARBA00004496"/>
    </source>
</evidence>
<dbReference type="InterPro" id="IPR012999">
    <property type="entry name" value="Pyr_OxRdtase_I_AS"/>
</dbReference>
<protein>
    <recommendedName>
        <fullName evidence="4 16">Dihydrolipoyl dehydrogenase</fullName>
        <ecNumber evidence="3 16">1.8.1.4</ecNumber>
    </recommendedName>
</protein>
<evidence type="ECO:0000256" key="16">
    <source>
        <dbReference type="RuleBase" id="RU003692"/>
    </source>
</evidence>
<proteinExistence type="inferred from homology"/>
<evidence type="ECO:0000259" key="18">
    <source>
        <dbReference type="Pfam" id="PF07992"/>
    </source>
</evidence>
<evidence type="ECO:0000256" key="7">
    <source>
        <dbReference type="ARBA" id="ARBA00022827"/>
    </source>
</evidence>
<evidence type="ECO:0000256" key="5">
    <source>
        <dbReference type="ARBA" id="ARBA00022490"/>
    </source>
</evidence>
<evidence type="ECO:0000256" key="15">
    <source>
        <dbReference type="PIRSR" id="PIRSR000350-4"/>
    </source>
</evidence>
<dbReference type="InterPro" id="IPR006258">
    <property type="entry name" value="Lipoamide_DH"/>
</dbReference>
<gene>
    <name evidence="19" type="ORF">BFG52_05135</name>
</gene>
<feature type="binding site" evidence="14">
    <location>
        <position position="210"/>
    </location>
    <ligand>
        <name>NAD(+)</name>
        <dbReference type="ChEBI" id="CHEBI:57540"/>
    </ligand>
</feature>
<evidence type="ECO:0000256" key="9">
    <source>
        <dbReference type="ARBA" id="ARBA00023027"/>
    </source>
</evidence>
<comment type="miscellaneous">
    <text evidence="16">The active site is a redox-active disulfide bond.</text>
</comment>
<keyword evidence="11 16" id="KW-0676">Redox-active center</keyword>
<dbReference type="InterPro" id="IPR023753">
    <property type="entry name" value="FAD/NAD-binding_dom"/>
</dbReference>
<evidence type="ECO:0000256" key="3">
    <source>
        <dbReference type="ARBA" id="ARBA00012608"/>
    </source>
</evidence>
<keyword evidence="6 16" id="KW-0285">Flavoprotein</keyword>
<feature type="binding site" evidence="14">
    <location>
        <position position="57"/>
    </location>
    <ligand>
        <name>FAD</name>
        <dbReference type="ChEBI" id="CHEBI:57692"/>
    </ligand>
</feature>
<name>A0A1B2LXX3_9GAMM</name>
<feature type="binding site" evidence="14">
    <location>
        <begin position="324"/>
        <end position="327"/>
    </location>
    <ligand>
        <name>FAD</name>
        <dbReference type="ChEBI" id="CHEBI:57692"/>
    </ligand>
</feature>
<keyword evidence="7 14" id="KW-0274">FAD</keyword>
<feature type="binding site" evidence="14">
    <location>
        <position position="318"/>
    </location>
    <ligand>
        <name>FAD</name>
        <dbReference type="ChEBI" id="CHEBI:57692"/>
    </ligand>
</feature>
<dbReference type="AlphaFoldDB" id="A0A1B2LXX3"/>
<dbReference type="PIRSF" id="PIRSF000350">
    <property type="entry name" value="Mercury_reductase_MerA"/>
    <property type="match status" value="1"/>
</dbReference>
<dbReference type="Pfam" id="PF02852">
    <property type="entry name" value="Pyr_redox_dim"/>
    <property type="match status" value="1"/>
</dbReference>
<evidence type="ECO:0000256" key="10">
    <source>
        <dbReference type="ARBA" id="ARBA00023157"/>
    </source>
</evidence>
<feature type="domain" description="Pyridine nucleotide-disulphide oxidoreductase dimerisation" evidence="17">
    <location>
        <begin position="354"/>
        <end position="461"/>
    </location>
</feature>
<keyword evidence="8 16" id="KW-0560">Oxidoreductase</keyword>
<evidence type="ECO:0000256" key="4">
    <source>
        <dbReference type="ARBA" id="ARBA00016961"/>
    </source>
</evidence>
<dbReference type="Proteomes" id="UP000093391">
    <property type="component" value="Chromosome"/>
</dbReference>
<dbReference type="InterPro" id="IPR001100">
    <property type="entry name" value="Pyr_nuc-diS_OxRdtase"/>
</dbReference>
<dbReference type="KEGG" id="ala:BFG52_05135"/>
<evidence type="ECO:0000259" key="17">
    <source>
        <dbReference type="Pfam" id="PF02852"/>
    </source>
</evidence>
<organism evidence="19 20">
    <name type="scientific">Acinetobacter larvae</name>
    <dbReference type="NCBI Taxonomy" id="1789224"/>
    <lineage>
        <taxon>Bacteria</taxon>
        <taxon>Pseudomonadati</taxon>
        <taxon>Pseudomonadota</taxon>
        <taxon>Gammaproteobacteria</taxon>
        <taxon>Moraxellales</taxon>
        <taxon>Moraxellaceae</taxon>
        <taxon>Acinetobacter</taxon>
    </lineage>
</organism>
<evidence type="ECO:0000256" key="12">
    <source>
        <dbReference type="ARBA" id="ARBA00049187"/>
    </source>
</evidence>
<dbReference type="NCBIfam" id="TIGR01350">
    <property type="entry name" value="lipoamide_DH"/>
    <property type="match status" value="1"/>
</dbReference>
<feature type="disulfide bond" description="Redox-active" evidence="15">
    <location>
        <begin position="48"/>
        <end position="53"/>
    </location>
</feature>
<accession>A0A1B2LXX3</accession>
<feature type="binding site" evidence="14">
    <location>
        <position position="277"/>
    </location>
    <ligand>
        <name>NAD(+)</name>
        <dbReference type="ChEBI" id="CHEBI:57540"/>
    </ligand>
</feature>
<dbReference type="EMBL" id="CP016895">
    <property type="protein sequence ID" value="AOA57794.1"/>
    <property type="molecule type" value="Genomic_DNA"/>
</dbReference>
<dbReference type="PRINTS" id="PR00368">
    <property type="entry name" value="FADPNR"/>
</dbReference>
<evidence type="ECO:0000313" key="20">
    <source>
        <dbReference type="Proteomes" id="UP000093391"/>
    </source>
</evidence>
<feature type="binding site" evidence="14">
    <location>
        <position position="121"/>
    </location>
    <ligand>
        <name>FAD</name>
        <dbReference type="ChEBI" id="CHEBI:57692"/>
    </ligand>
</feature>
<dbReference type="InterPro" id="IPR016156">
    <property type="entry name" value="FAD/NAD-linked_Rdtase_dimer_sf"/>
</dbReference>